<reference evidence="3" key="1">
    <citation type="journal article" date="2019" name="Int. J. Syst. Evol. Microbiol.">
        <title>The Global Catalogue of Microorganisms (GCM) 10K type strain sequencing project: providing services to taxonomists for standard genome sequencing and annotation.</title>
        <authorList>
            <consortium name="The Broad Institute Genomics Platform"/>
            <consortium name="The Broad Institute Genome Sequencing Center for Infectious Disease"/>
            <person name="Wu L."/>
            <person name="Ma J."/>
        </authorList>
    </citation>
    <scope>NUCLEOTIDE SEQUENCE [LARGE SCALE GENOMIC DNA]</scope>
    <source>
        <strain evidence="3">KACC 12602</strain>
    </source>
</reference>
<feature type="transmembrane region" description="Helical" evidence="1">
    <location>
        <begin position="12"/>
        <end position="30"/>
    </location>
</feature>
<keyword evidence="1" id="KW-0472">Membrane</keyword>
<comment type="caution">
    <text evidence="2">The sequence shown here is derived from an EMBL/GenBank/DDBJ whole genome shotgun (WGS) entry which is preliminary data.</text>
</comment>
<keyword evidence="1" id="KW-0812">Transmembrane</keyword>
<evidence type="ECO:0000313" key="3">
    <source>
        <dbReference type="Proteomes" id="UP001596161"/>
    </source>
</evidence>
<accession>A0ABW0E4C3</accession>
<keyword evidence="1" id="KW-1133">Transmembrane helix</keyword>
<protein>
    <recommendedName>
        <fullName evidence="4">DUF1499 domain-containing protein</fullName>
    </recommendedName>
</protein>
<gene>
    <name evidence="2" type="ORF">ACFPIB_01060</name>
</gene>
<proteinExistence type="predicted"/>
<dbReference type="EMBL" id="JBHSKT010000001">
    <property type="protein sequence ID" value="MFC5269177.1"/>
    <property type="molecule type" value="Genomic_DNA"/>
</dbReference>
<keyword evidence="3" id="KW-1185">Reference proteome</keyword>
<dbReference type="Proteomes" id="UP001596161">
    <property type="component" value="Unassembled WGS sequence"/>
</dbReference>
<evidence type="ECO:0000256" key="1">
    <source>
        <dbReference type="SAM" id="Phobius"/>
    </source>
</evidence>
<organism evidence="2 3">
    <name type="scientific">Adhaeribacter terreus</name>
    <dbReference type="NCBI Taxonomy" id="529703"/>
    <lineage>
        <taxon>Bacteria</taxon>
        <taxon>Pseudomonadati</taxon>
        <taxon>Bacteroidota</taxon>
        <taxon>Cytophagia</taxon>
        <taxon>Cytophagales</taxon>
        <taxon>Hymenobacteraceae</taxon>
        <taxon>Adhaeribacter</taxon>
    </lineage>
</organism>
<feature type="transmembrane region" description="Helical" evidence="1">
    <location>
        <begin position="36"/>
        <end position="56"/>
    </location>
</feature>
<dbReference type="RefSeq" id="WP_378015561.1">
    <property type="nucleotide sequence ID" value="NZ_JBHSKT010000001.1"/>
</dbReference>
<evidence type="ECO:0000313" key="2">
    <source>
        <dbReference type="EMBL" id="MFC5269177.1"/>
    </source>
</evidence>
<name>A0ABW0E4C3_9BACT</name>
<evidence type="ECO:0008006" key="4">
    <source>
        <dbReference type="Google" id="ProtNLM"/>
    </source>
</evidence>
<sequence>MKAAILYFSKLFLILTVAYGGFQFLTLYFFGGNQQLHYPLLSGLGLGLILAFVFTFSQIAAVKKLHPGKLTSEALSMHQVTHMQVPLTKAQILEKLQSNYPTKDWELTEESDLIKLKTSFTAKTFGEKITIKVNKLQNGLSEVFVESKPKTWFTLVDYGKNLKNIIYLRNLLSA</sequence>